<dbReference type="HOGENOM" id="CLU_3213714_0_0_7"/>
<evidence type="ECO:0000313" key="1">
    <source>
        <dbReference type="EMBL" id="ABS52528.1"/>
    </source>
</evidence>
<dbReference type="KEGG" id="cha:CHAB381_0942"/>
<proteinExistence type="predicted"/>
<dbReference type="Proteomes" id="UP000002407">
    <property type="component" value="Chromosome"/>
</dbReference>
<dbReference type="EMBL" id="CP000776">
    <property type="protein sequence ID" value="ABS52528.1"/>
    <property type="molecule type" value="Genomic_DNA"/>
</dbReference>
<accession>A7I1W2</accession>
<sequence>MIKPHYKFLFFNVILSPLIHFQIDFTARKFMQRYKGFKNFKFAN</sequence>
<protein>
    <submittedName>
        <fullName evidence="1">Uncharacterized protein</fullName>
    </submittedName>
</protein>
<name>A7I1W2_CAMHC</name>
<evidence type="ECO:0000313" key="2">
    <source>
        <dbReference type="Proteomes" id="UP000002407"/>
    </source>
</evidence>
<reference evidence="2" key="1">
    <citation type="submission" date="2007-07" db="EMBL/GenBank/DDBJ databases">
        <title>Complete genome sequence of Campylobacter hominis ATCC BAA-381, a commensal isolated from the human gastrointestinal tract.</title>
        <authorList>
            <person name="Fouts D.E."/>
            <person name="Mongodin E.F."/>
            <person name="Puiu D."/>
            <person name="Sebastian Y."/>
            <person name="Miller W.G."/>
            <person name="Mandrell R.E."/>
            <person name="Nelson K.E."/>
        </authorList>
    </citation>
    <scope>NUCLEOTIDE SEQUENCE [LARGE SCALE GENOMIC DNA]</scope>
    <source>
        <strain evidence="2">ATCC BAA-381 / LMG 19568 / NCTC 13146 / CH001A</strain>
    </source>
</reference>
<keyword evidence="2" id="KW-1185">Reference proteome</keyword>
<organism evidence="1 2">
    <name type="scientific">Campylobacter hominis (strain ATCC BAA-381 / DSM 21671 / CCUG 45161 / LMG 19568 / NCTC 13146 / CH001A)</name>
    <dbReference type="NCBI Taxonomy" id="360107"/>
    <lineage>
        <taxon>Bacteria</taxon>
        <taxon>Pseudomonadati</taxon>
        <taxon>Campylobacterota</taxon>
        <taxon>Epsilonproteobacteria</taxon>
        <taxon>Campylobacterales</taxon>
        <taxon>Campylobacteraceae</taxon>
        <taxon>Campylobacter</taxon>
    </lineage>
</organism>
<gene>
    <name evidence="1" type="ordered locus">CHAB381_0942</name>
</gene>
<dbReference type="AlphaFoldDB" id="A7I1W2"/>